<comment type="caution">
    <text evidence="9">The sequence shown here is derived from an EMBL/GenBank/DDBJ whole genome shotgun (WGS) entry which is preliminary data.</text>
</comment>
<keyword evidence="5 8" id="KW-0067">ATP-binding</keyword>
<dbReference type="EMBL" id="JAYDYQ010002688">
    <property type="protein sequence ID" value="KAK4476430.1"/>
    <property type="molecule type" value="Genomic_DNA"/>
</dbReference>
<dbReference type="PROSITE" id="PS00750">
    <property type="entry name" value="TCP1_1"/>
    <property type="match status" value="1"/>
</dbReference>
<dbReference type="SUPFAM" id="SSF54849">
    <property type="entry name" value="GroEL-intermediate domain like"/>
    <property type="match status" value="1"/>
</dbReference>
<dbReference type="Gene3D" id="3.50.7.10">
    <property type="entry name" value="GroEL"/>
    <property type="match status" value="1"/>
</dbReference>
<evidence type="ECO:0000256" key="3">
    <source>
        <dbReference type="ARBA" id="ARBA00014424"/>
    </source>
</evidence>
<dbReference type="InterPro" id="IPR012715">
    <property type="entry name" value="Chap_CCT_alpha"/>
</dbReference>
<dbReference type="PRINTS" id="PR00304">
    <property type="entry name" value="TCOMPLEXTCP1"/>
</dbReference>
<dbReference type="SUPFAM" id="SSF52029">
    <property type="entry name" value="GroEL apical domain-like"/>
    <property type="match status" value="2"/>
</dbReference>
<keyword evidence="4 8" id="KW-0547">Nucleotide-binding</keyword>
<organism evidence="9 10">
    <name type="scientific">Penstemon davidsonii</name>
    <dbReference type="NCBI Taxonomy" id="160366"/>
    <lineage>
        <taxon>Eukaryota</taxon>
        <taxon>Viridiplantae</taxon>
        <taxon>Streptophyta</taxon>
        <taxon>Embryophyta</taxon>
        <taxon>Tracheophyta</taxon>
        <taxon>Spermatophyta</taxon>
        <taxon>Magnoliopsida</taxon>
        <taxon>eudicotyledons</taxon>
        <taxon>Gunneridae</taxon>
        <taxon>Pentapetalae</taxon>
        <taxon>asterids</taxon>
        <taxon>lamiids</taxon>
        <taxon>Lamiales</taxon>
        <taxon>Plantaginaceae</taxon>
        <taxon>Cheloneae</taxon>
        <taxon>Penstemon</taxon>
    </lineage>
</organism>
<name>A0ABR0CHC0_9LAMI</name>
<dbReference type="PANTHER" id="PTHR11353">
    <property type="entry name" value="CHAPERONIN"/>
    <property type="match status" value="1"/>
</dbReference>
<dbReference type="Pfam" id="PF00118">
    <property type="entry name" value="Cpn60_TCP1"/>
    <property type="match status" value="2"/>
</dbReference>
<dbReference type="InterPro" id="IPR027409">
    <property type="entry name" value="GroEL-like_apical_dom_sf"/>
</dbReference>
<comment type="subcellular location">
    <subcellularLocation>
        <location evidence="1">Cytoplasm</location>
    </subcellularLocation>
</comment>
<dbReference type="InterPro" id="IPR002194">
    <property type="entry name" value="Chaperonin_TCP-1_CS"/>
</dbReference>
<comment type="similarity">
    <text evidence="2 8">Belongs to the TCP-1 chaperonin family.</text>
</comment>
<gene>
    <name evidence="9" type="ORF">RD792_015583</name>
</gene>
<protein>
    <recommendedName>
        <fullName evidence="3">T-complex protein 1 subunit alpha</fullName>
    </recommendedName>
    <alternativeName>
        <fullName evidence="7">CCT-alpha</fullName>
    </alternativeName>
</protein>
<dbReference type="Proteomes" id="UP001291926">
    <property type="component" value="Unassembled WGS sequence"/>
</dbReference>
<dbReference type="PROSITE" id="PS00995">
    <property type="entry name" value="TCP1_3"/>
    <property type="match status" value="1"/>
</dbReference>
<dbReference type="SUPFAM" id="SSF48592">
    <property type="entry name" value="GroEL equatorial domain-like"/>
    <property type="match status" value="1"/>
</dbReference>
<proteinExistence type="inferred from homology"/>
<evidence type="ECO:0000256" key="5">
    <source>
        <dbReference type="ARBA" id="ARBA00022840"/>
    </source>
</evidence>
<dbReference type="Gene3D" id="1.10.560.10">
    <property type="entry name" value="GroEL-like equatorial domain"/>
    <property type="match status" value="1"/>
</dbReference>
<keyword evidence="6 8" id="KW-0143">Chaperone</keyword>
<evidence type="ECO:0000256" key="1">
    <source>
        <dbReference type="ARBA" id="ARBA00004496"/>
    </source>
</evidence>
<reference evidence="9 10" key="1">
    <citation type="journal article" date="2023" name="bioRxiv">
        <title>Genome report: Whole genome sequence and annotation of Penstemon davidsonii.</title>
        <authorList>
            <person name="Ostevik K.L."/>
            <person name="Alabady M."/>
            <person name="Zhang M."/>
            <person name="Rausher M.D."/>
        </authorList>
    </citation>
    <scope>NUCLEOTIDE SEQUENCE [LARGE SCALE GENOMIC DNA]</scope>
    <source>
        <strain evidence="9">DNT005</strain>
        <tissue evidence="9">Whole leaf</tissue>
    </source>
</reference>
<sequence>MAISSQSPDISGERHSGQDVRTQNVLACQAVANIVKSSLGPVGLDKMLVDDIGDVTITNDGATILKMLEVKHPAAKVLVELAELQDREVGDGTTSVVIIAAELLKGHFFLFHFLIHSVECSCTSIFGSQLAMREACKYVDEKLAVKVEKLGKDSLVNCAKTCMSSKLIGGDSDFFANLVAEAVQAVKMTNVRGEVKYPIKVGFIRRESNDLHGAQGINILKAHGKSARDSYLLKGYALNTGRAAQGMPLKVAPARIACLDFNLQKTKMQMGVQVLVTDPRELDKIRQREADMTKERIEKILKAGANVVLTTKGIDDMALKASILFLAKFIEPLFCFLCSIGGCSVNFLLEFFQYFVEAGAIAVRRVRKEDLRHVAKATGATAVSTFADMEGEETFDSSFLGHADEVVEERIADDDVIMIKGTKTSSAVSLILRGANDFMLDEMDRALHDALCIVKRTLESNTVVAGGGAVEAALSVYLENLATTLGSREQLAIAEFAESFLIIPKVLAVNAAKDATELVAKLRAYHHTAQTKADKKHLSSMGLDLVKGTVRNNLEAGVIEPAMSKVKIIQFATEAAITILRIDDMIKLVKDEGGEE</sequence>
<evidence type="ECO:0000313" key="9">
    <source>
        <dbReference type="EMBL" id="KAK4476430.1"/>
    </source>
</evidence>
<dbReference type="PROSITE" id="PS00751">
    <property type="entry name" value="TCP1_2"/>
    <property type="match status" value="1"/>
</dbReference>
<dbReference type="InterPro" id="IPR002423">
    <property type="entry name" value="Cpn60/GroEL/TCP-1"/>
</dbReference>
<dbReference type="Gene3D" id="3.30.260.10">
    <property type="entry name" value="TCP-1-like chaperonin intermediate domain"/>
    <property type="match status" value="1"/>
</dbReference>
<dbReference type="InterPro" id="IPR017998">
    <property type="entry name" value="Chaperone_TCP-1"/>
</dbReference>
<evidence type="ECO:0000256" key="8">
    <source>
        <dbReference type="RuleBase" id="RU004187"/>
    </source>
</evidence>
<keyword evidence="10" id="KW-1185">Reference proteome</keyword>
<evidence type="ECO:0000256" key="2">
    <source>
        <dbReference type="ARBA" id="ARBA00008020"/>
    </source>
</evidence>
<evidence type="ECO:0000256" key="4">
    <source>
        <dbReference type="ARBA" id="ARBA00022741"/>
    </source>
</evidence>
<dbReference type="InterPro" id="IPR027413">
    <property type="entry name" value="GROEL-like_equatorial_sf"/>
</dbReference>
<evidence type="ECO:0000313" key="10">
    <source>
        <dbReference type="Proteomes" id="UP001291926"/>
    </source>
</evidence>
<accession>A0ABR0CHC0</accession>
<dbReference type="CDD" id="cd03335">
    <property type="entry name" value="TCP1_alpha"/>
    <property type="match status" value="1"/>
</dbReference>
<dbReference type="InterPro" id="IPR027410">
    <property type="entry name" value="TCP-1-like_intermed_sf"/>
</dbReference>
<evidence type="ECO:0000256" key="7">
    <source>
        <dbReference type="ARBA" id="ARBA00030049"/>
    </source>
</evidence>
<evidence type="ECO:0000256" key="6">
    <source>
        <dbReference type="ARBA" id="ARBA00023186"/>
    </source>
</evidence>